<dbReference type="Proteomes" id="UP000009222">
    <property type="component" value="Chromosome"/>
</dbReference>
<proteinExistence type="predicted"/>
<keyword evidence="3" id="KW-1185">Reference proteome</keyword>
<dbReference type="Gene3D" id="2.60.40.1820">
    <property type="match status" value="1"/>
</dbReference>
<protein>
    <recommendedName>
        <fullName evidence="1">Water stress and hypersensitive response domain-containing protein</fullName>
    </recommendedName>
</protein>
<dbReference type="SMART" id="SM00769">
    <property type="entry name" value="WHy"/>
    <property type="match status" value="1"/>
</dbReference>
<dbReference type="eggNOG" id="COG5608">
    <property type="taxonomic scope" value="Bacteria"/>
</dbReference>
<accession>F5YFK8</accession>
<dbReference type="KEGG" id="taz:TREAZ_0070"/>
<dbReference type="EMBL" id="CP001841">
    <property type="protein sequence ID" value="AEF80595.1"/>
    <property type="molecule type" value="Genomic_DNA"/>
</dbReference>
<reference evidence="3" key="1">
    <citation type="submission" date="2009-12" db="EMBL/GenBank/DDBJ databases">
        <title>Complete sequence of Treponema azotonutricium strain ZAS-9.</title>
        <authorList>
            <person name="Tetu S.G."/>
            <person name="Matson E."/>
            <person name="Ren Q."/>
            <person name="Seshadri R."/>
            <person name="Elbourne L."/>
            <person name="Hassan K.A."/>
            <person name="Durkin A."/>
            <person name="Radune D."/>
            <person name="Mohamoud Y."/>
            <person name="Shay R."/>
            <person name="Jin S."/>
            <person name="Zhang X."/>
            <person name="Lucey K."/>
            <person name="Ballor N.R."/>
            <person name="Ottesen E."/>
            <person name="Rosenthal R."/>
            <person name="Allen A."/>
            <person name="Leadbetter J.R."/>
            <person name="Paulsen I.T."/>
        </authorList>
    </citation>
    <scope>NUCLEOTIDE SEQUENCE [LARGE SCALE GENOMIC DNA]</scope>
    <source>
        <strain evidence="3">ATCC BAA-888 / DSM 13862 / ZAS-9</strain>
    </source>
</reference>
<evidence type="ECO:0000313" key="3">
    <source>
        <dbReference type="Proteomes" id="UP000009222"/>
    </source>
</evidence>
<dbReference type="HOGENOM" id="CLU_911961_0_0_12"/>
<evidence type="ECO:0000313" key="2">
    <source>
        <dbReference type="EMBL" id="AEF80595.1"/>
    </source>
</evidence>
<dbReference type="GO" id="GO:0009269">
    <property type="term" value="P:response to desiccation"/>
    <property type="evidence" value="ECO:0007669"/>
    <property type="project" value="InterPro"/>
</dbReference>
<sequence>MCISPVYADILNQMSKTFLYAGISAVLFLAVFNSCKSPPPPPPAEMPKDPRASIFLEGIEAQGVNSINLAFVLKAENPRSESAAVTVGVWSVLINNRKVDEGVRILPEASGFNVDAASDAEVPVKLELDIAALTRAGLTLKDDYHVSIGTDLEFVYDAGMVKVTAGGDALFPRIQEPVFAITAIAILKAELINTRFRVSLKVENPNPFPMDLSSFKYELYGEGRFWADGQERNVLKIPAHGAAETRLFLVMNFIDMKRDLFDLIVNLQDVNYRFKGEALVKTEVDYLPQFRTAFDLSGYSQVFDN</sequence>
<organism evidence="2 3">
    <name type="scientific">Leadbettera azotonutricia (strain ATCC BAA-888 / DSM 13862 / ZAS-9)</name>
    <name type="common">Treponema azotonutricium</name>
    <dbReference type="NCBI Taxonomy" id="545695"/>
    <lineage>
        <taxon>Bacteria</taxon>
        <taxon>Pseudomonadati</taxon>
        <taxon>Spirochaetota</taxon>
        <taxon>Spirochaetia</taxon>
        <taxon>Spirochaetales</taxon>
        <taxon>Breznakiellaceae</taxon>
        <taxon>Leadbettera</taxon>
    </lineage>
</organism>
<dbReference type="Pfam" id="PF03168">
    <property type="entry name" value="LEA_2"/>
    <property type="match status" value="1"/>
</dbReference>
<reference evidence="2 3" key="2">
    <citation type="journal article" date="2011" name="ISME J.">
        <title>RNA-seq reveals cooperative metabolic interactions between two termite-gut spirochete species in co-culture.</title>
        <authorList>
            <person name="Rosenthal A.Z."/>
            <person name="Matson E.G."/>
            <person name="Eldar A."/>
            <person name="Leadbetter J.R."/>
        </authorList>
    </citation>
    <scope>NUCLEOTIDE SEQUENCE [LARGE SCALE GENOMIC DNA]</scope>
    <source>
        <strain evidence="3">ATCC BAA-888 / DSM 13862 / ZAS-9</strain>
    </source>
</reference>
<dbReference type="InterPro" id="IPR013990">
    <property type="entry name" value="WHy-dom"/>
</dbReference>
<dbReference type="AlphaFoldDB" id="F5YFK8"/>
<gene>
    <name evidence="2" type="ordered locus">TREAZ_0070</name>
</gene>
<feature type="domain" description="Water stress and hypersensitive response" evidence="1">
    <location>
        <begin position="179"/>
        <end position="297"/>
    </location>
</feature>
<dbReference type="InParanoid" id="F5YFK8"/>
<dbReference type="InterPro" id="IPR004864">
    <property type="entry name" value="LEA_2"/>
</dbReference>
<evidence type="ECO:0000259" key="1">
    <source>
        <dbReference type="SMART" id="SM00769"/>
    </source>
</evidence>
<dbReference type="SUPFAM" id="SSF117070">
    <property type="entry name" value="LEA14-like"/>
    <property type="match status" value="1"/>
</dbReference>
<name>F5YFK8_LEAAZ</name>